<evidence type="ECO:0000259" key="5">
    <source>
        <dbReference type="PROSITE" id="PS50853"/>
    </source>
</evidence>
<feature type="domain" description="Ig-like" evidence="4">
    <location>
        <begin position="194"/>
        <end position="290"/>
    </location>
</feature>
<dbReference type="InterPro" id="IPR003961">
    <property type="entry name" value="FN3_dom"/>
</dbReference>
<dbReference type="InterPro" id="IPR013098">
    <property type="entry name" value="Ig_I-set"/>
</dbReference>
<dbReference type="PROSITE" id="PS50853">
    <property type="entry name" value="FN3"/>
    <property type="match status" value="4"/>
</dbReference>
<dbReference type="PANTHER" id="PTHR13817:SF151">
    <property type="entry name" value="TITIN"/>
    <property type="match status" value="1"/>
</dbReference>
<feature type="domain" description="Ig-like" evidence="4">
    <location>
        <begin position="90"/>
        <end position="179"/>
    </location>
</feature>
<dbReference type="CDD" id="cd00096">
    <property type="entry name" value="Ig"/>
    <property type="match status" value="1"/>
</dbReference>
<dbReference type="OMA" id="PANECQQ"/>
<dbReference type="GO" id="GO:0031430">
    <property type="term" value="C:M band"/>
    <property type="evidence" value="ECO:0007669"/>
    <property type="project" value="TreeGrafter"/>
</dbReference>
<evidence type="ECO:0000256" key="3">
    <source>
        <dbReference type="ARBA" id="ARBA00023319"/>
    </source>
</evidence>
<reference evidence="6" key="2">
    <citation type="submission" date="2025-09" db="UniProtKB">
        <authorList>
            <consortium name="Ensembl"/>
        </authorList>
    </citation>
    <scope>IDENTIFICATION</scope>
</reference>
<dbReference type="PANTHER" id="PTHR13817">
    <property type="entry name" value="TITIN"/>
    <property type="match status" value="1"/>
</dbReference>
<dbReference type="InterPro" id="IPR050964">
    <property type="entry name" value="Striated_Muscle_Regulatory"/>
</dbReference>
<keyword evidence="1" id="KW-0677">Repeat</keyword>
<dbReference type="InterPro" id="IPR007110">
    <property type="entry name" value="Ig-like_dom"/>
</dbReference>
<feature type="domain" description="Fibronectin type-III" evidence="5">
    <location>
        <begin position="623"/>
        <end position="753"/>
    </location>
</feature>
<dbReference type="GO" id="GO:0005198">
    <property type="term" value="F:structural molecule activity"/>
    <property type="evidence" value="ECO:0007669"/>
    <property type="project" value="UniProtKB-ARBA"/>
</dbReference>
<dbReference type="SMART" id="SM00060">
    <property type="entry name" value="FN3"/>
    <property type="match status" value="4"/>
</dbReference>
<dbReference type="Pfam" id="PF07679">
    <property type="entry name" value="I-set"/>
    <property type="match status" value="3"/>
</dbReference>
<dbReference type="FunFam" id="2.60.40.10:FF:000134">
    <property type="entry name" value="Myomesin 1"/>
    <property type="match status" value="1"/>
</dbReference>
<organism evidence="6 7">
    <name type="scientific">Eptatretus burgeri</name>
    <name type="common">Inshore hagfish</name>
    <dbReference type="NCBI Taxonomy" id="7764"/>
    <lineage>
        <taxon>Eukaryota</taxon>
        <taxon>Metazoa</taxon>
        <taxon>Chordata</taxon>
        <taxon>Craniata</taxon>
        <taxon>Vertebrata</taxon>
        <taxon>Cyclostomata</taxon>
        <taxon>Myxini</taxon>
        <taxon>Myxiniformes</taxon>
        <taxon>Myxinidae</taxon>
        <taxon>Eptatretinae</taxon>
        <taxon>Eptatretus</taxon>
    </lineage>
</organism>
<feature type="domain" description="Ig-like" evidence="4">
    <location>
        <begin position="1108"/>
        <end position="1185"/>
    </location>
</feature>
<proteinExistence type="predicted"/>
<feature type="domain" description="Fibronectin type-III" evidence="5">
    <location>
        <begin position="308"/>
        <end position="408"/>
    </location>
</feature>
<dbReference type="FunFam" id="2.60.40.10:FF:000179">
    <property type="entry name" value="Myomesin 2"/>
    <property type="match status" value="1"/>
</dbReference>
<keyword evidence="7" id="KW-1185">Reference proteome</keyword>
<dbReference type="InterPro" id="IPR036179">
    <property type="entry name" value="Ig-like_dom_sf"/>
</dbReference>
<dbReference type="SUPFAM" id="SSF49265">
    <property type="entry name" value="Fibronectin type III"/>
    <property type="match status" value="3"/>
</dbReference>
<name>A0A8C4R378_EPTBU</name>
<dbReference type="SMART" id="SM00409">
    <property type="entry name" value="IG"/>
    <property type="match status" value="3"/>
</dbReference>
<dbReference type="GO" id="GO:0045214">
    <property type="term" value="P:sarcomere organization"/>
    <property type="evidence" value="ECO:0007669"/>
    <property type="project" value="TreeGrafter"/>
</dbReference>
<evidence type="ECO:0000256" key="1">
    <source>
        <dbReference type="ARBA" id="ARBA00022737"/>
    </source>
</evidence>
<dbReference type="AlphaFoldDB" id="A0A8C4R378"/>
<dbReference type="GeneTree" id="ENSGT00940000154982"/>
<dbReference type="FunFam" id="2.60.40.10:FF:000029">
    <property type="entry name" value="Myomesin 1"/>
    <property type="match status" value="1"/>
</dbReference>
<keyword evidence="3" id="KW-0393">Immunoglobulin domain</keyword>
<feature type="domain" description="Fibronectin type-III" evidence="5">
    <location>
        <begin position="429"/>
        <end position="524"/>
    </location>
</feature>
<feature type="domain" description="Fibronectin type-III" evidence="5">
    <location>
        <begin position="527"/>
        <end position="622"/>
    </location>
</feature>
<dbReference type="PROSITE" id="PS50835">
    <property type="entry name" value="IG_LIKE"/>
    <property type="match status" value="3"/>
</dbReference>
<reference evidence="6" key="1">
    <citation type="submission" date="2025-08" db="UniProtKB">
        <authorList>
            <consortium name="Ensembl"/>
        </authorList>
    </citation>
    <scope>IDENTIFICATION</scope>
</reference>
<dbReference type="Gene3D" id="2.60.40.10">
    <property type="entry name" value="Immunoglobulins"/>
    <property type="match status" value="9"/>
</dbReference>
<dbReference type="Ensembl" id="ENSEBUT00000023613.1">
    <property type="protein sequence ID" value="ENSEBUP00000023037.1"/>
    <property type="gene ID" value="ENSEBUG00000014167.1"/>
</dbReference>
<dbReference type="CDD" id="cd00063">
    <property type="entry name" value="FN3"/>
    <property type="match status" value="4"/>
</dbReference>
<sequence>MKLEYVIQAQIFFHATPSAYNRKLAQHSQQYLCPANECQQRKETSHPALSTQQLGVEGIRDLNQSLCVEQIRKKLEYQREIIEARLIHAPNIGVPLRSHIVWEHTSVKFTCVVLGFPEPKVTWCKNNILIDPKSEPGKFRITSAYGVHSLKIGRCEVSDTAQYSISAVNDKGRVSCEATLVVKRAYHHWWLRMPSEAYFDISLLGRFPVSFGHEGESLHLGCSVLIHPPVPDYQPKIQWFRDGMLLEHSQWLTSKWDGERASINLHHLNKEDEGLYSLRVTAGKSSREYSAYVFVRDADAFVAGAPGAPLEVTCQDINRDYAVICWKHPSDDGGSAITGYYIERWIESVNIGTDKNWQRCNTTPTKLARFPVTGLSEGRNYEFRVRALNQRGLSRPSRVSEPITTLDPTEQAHDKRAEPQQVLHLLSPPPVEVSVMEASKDYIVLGWKPPKQGWREGLTYYIEKLARDGGVWERVNLGSPAHSPRFTMFNLDAECSYYFRVRACTTGAISEPSEPAGPIRLGDRLGVPSPPGRALPTRHTDTSVALSWEPTTDAEDLLGYYVDCCEEGTDKWLPCNNKFIAHGLSTGKKCTFRVRAMNAAGMSASSPASESIKVFAALARPSAPYDLSLLASTCDSMVISWKAPKTNGGACISAYYIDYREVCNGEPGPWMEGISTCVTPCAYQVSHDVWMILFLFFAETFQISCSFFFSHHIKVKGLKDGKNYVFRVKAQNSTALGKASECSDPVCTTTRPGECRMEVQVCGYVPTPTVCTAHVSCRGRLYLLFPSEKDLGTYSCMVTDTDGYSASIDLDKDGTLKLFGHLLLVQTLTIFLSPYVTSGVPLVSDLSVELLERGRVHFWLQAKCLGPTATAQFYFNNQMITSDKKYDVRFDRESGLVEMFMDCFAADDMGTYTVQLRDEKANTQSSLVLIGDVFDKLLSEAEFLRREWIRKQGPHFAEYLRWEVTEHCDVLLLCKVITCTHIIKSPPVRLSLFIVIFLVTAESATPLKMQPTAEGIKLYSHVAFYPEELKISWNTKLASTDKTRSGVTHNQIWLLISNPNDRDKGRYNLELFDGKKTHQRTIELAGDGEFFKAVAVFLNCSLIPYVPQTLNLTCSLWGDPTPEVCWMHNDRELELDEHFSTKFEDGRHAAFTIRGVHTVHSGKYSIRVRNKFGGETGRLHTIHIAFGREGSYVPKKF</sequence>
<dbReference type="InterPro" id="IPR013783">
    <property type="entry name" value="Ig-like_fold"/>
</dbReference>
<evidence type="ECO:0000313" key="7">
    <source>
        <dbReference type="Proteomes" id="UP000694388"/>
    </source>
</evidence>
<dbReference type="PRINTS" id="PR00014">
    <property type="entry name" value="FNTYPEIII"/>
</dbReference>
<protein>
    <submittedName>
        <fullName evidence="6">Myomesin 1</fullName>
    </submittedName>
</protein>
<dbReference type="InterPro" id="IPR036116">
    <property type="entry name" value="FN3_sf"/>
</dbReference>
<dbReference type="InterPro" id="IPR003598">
    <property type="entry name" value="Ig_sub2"/>
</dbReference>
<dbReference type="SUPFAM" id="SSF48726">
    <property type="entry name" value="Immunoglobulin"/>
    <property type="match status" value="4"/>
</dbReference>
<dbReference type="InterPro" id="IPR003599">
    <property type="entry name" value="Ig_sub"/>
</dbReference>
<dbReference type="Pfam" id="PF00041">
    <property type="entry name" value="fn3"/>
    <property type="match status" value="4"/>
</dbReference>
<evidence type="ECO:0000313" key="6">
    <source>
        <dbReference type="Ensembl" id="ENSEBUP00000023037.1"/>
    </source>
</evidence>
<dbReference type="SMART" id="SM00408">
    <property type="entry name" value="IGc2"/>
    <property type="match status" value="3"/>
</dbReference>
<evidence type="ECO:0000256" key="2">
    <source>
        <dbReference type="ARBA" id="ARBA00023179"/>
    </source>
</evidence>
<dbReference type="Proteomes" id="UP000694388">
    <property type="component" value="Unplaced"/>
</dbReference>
<keyword evidence="2" id="KW-0514">Muscle protein</keyword>
<evidence type="ECO:0000259" key="4">
    <source>
        <dbReference type="PROSITE" id="PS50835"/>
    </source>
</evidence>
<dbReference type="FunFam" id="2.60.40.10:FF:000069">
    <property type="entry name" value="Alpha-protein kinase 3"/>
    <property type="match status" value="1"/>
</dbReference>
<accession>A0A8C4R378</accession>